<dbReference type="EMBL" id="ABXJ01000009">
    <property type="protein sequence ID" value="EEA91684.1"/>
    <property type="molecule type" value="Genomic_DNA"/>
</dbReference>
<reference evidence="1 2" key="1">
    <citation type="submission" date="2008-10" db="EMBL/GenBank/DDBJ databases">
        <title>Draft genome sequence of Collinsella stercoris (DSM 13279).</title>
        <authorList>
            <person name="Sudarsanam P."/>
            <person name="Ley R."/>
            <person name="Guruge J."/>
            <person name="Turnbaugh P.J."/>
            <person name="Mahowald M."/>
            <person name="Liep D."/>
            <person name="Gordon J."/>
        </authorList>
    </citation>
    <scope>NUCLEOTIDE SEQUENCE [LARGE SCALE GENOMIC DNA]</scope>
    <source>
        <strain evidence="1 2">DSM 13279</strain>
    </source>
</reference>
<proteinExistence type="predicted"/>
<protein>
    <submittedName>
        <fullName evidence="1">Uncharacterized protein</fullName>
    </submittedName>
</protein>
<dbReference type="STRING" id="445975.COLSTE_00105"/>
<comment type="caution">
    <text evidence="1">The sequence shown here is derived from an EMBL/GenBank/DDBJ whole genome shotgun (WGS) entry which is preliminary data.</text>
</comment>
<dbReference type="Proteomes" id="UP000003560">
    <property type="component" value="Unassembled WGS sequence"/>
</dbReference>
<keyword evidence="2" id="KW-1185">Reference proteome</keyword>
<evidence type="ECO:0000313" key="1">
    <source>
        <dbReference type="EMBL" id="EEA91684.1"/>
    </source>
</evidence>
<reference evidence="1 2" key="2">
    <citation type="submission" date="2008-10" db="EMBL/GenBank/DDBJ databases">
        <authorList>
            <person name="Fulton L."/>
            <person name="Clifton S."/>
            <person name="Fulton B."/>
            <person name="Xu J."/>
            <person name="Minx P."/>
            <person name="Pepin K.H."/>
            <person name="Johnson M."/>
            <person name="Thiruvilangam P."/>
            <person name="Bhonagiri V."/>
            <person name="Nash W.E."/>
            <person name="Mardis E.R."/>
            <person name="Wilson R.K."/>
        </authorList>
    </citation>
    <scope>NUCLEOTIDE SEQUENCE [LARGE SCALE GENOMIC DNA]</scope>
    <source>
        <strain evidence="1 2">DSM 13279</strain>
    </source>
</reference>
<organism evidence="1 2">
    <name type="scientific">Collinsella stercoris DSM 13279</name>
    <dbReference type="NCBI Taxonomy" id="445975"/>
    <lineage>
        <taxon>Bacteria</taxon>
        <taxon>Bacillati</taxon>
        <taxon>Actinomycetota</taxon>
        <taxon>Coriobacteriia</taxon>
        <taxon>Coriobacteriales</taxon>
        <taxon>Coriobacteriaceae</taxon>
        <taxon>Collinsella</taxon>
    </lineage>
</organism>
<gene>
    <name evidence="1" type="ORF">COLSTE_00105</name>
</gene>
<dbReference type="AlphaFoldDB" id="B6G7R5"/>
<accession>B6G7R5</accession>
<name>B6G7R5_9ACTN</name>
<evidence type="ECO:0000313" key="2">
    <source>
        <dbReference type="Proteomes" id="UP000003560"/>
    </source>
</evidence>
<dbReference type="HOGENOM" id="CLU_1382064_0_0_11"/>
<sequence length="197" mass="21845">MRPPAPGCALRLLEVGRALRSLAKAETLWPLPPAEALRPTGEDERCLAMGNPFTLGWRVQHSNKLQVPCSRCGHASRRHGFVLRIRLPRDAPASYITCLRHAQRIRVAHEVPGAIRNISASSATFLCTMRSVPAPHATRPHRMQHARTMRNASASLATRSHSAEHTRALRNMPAILKNTLVLHQTKVLFSQLSTTTL</sequence>